<dbReference type="InterPro" id="IPR002634">
    <property type="entry name" value="BolA"/>
</dbReference>
<evidence type="ECO:0000256" key="1">
    <source>
        <dbReference type="RuleBase" id="RU003860"/>
    </source>
</evidence>
<evidence type="ECO:0000313" key="3">
    <source>
        <dbReference type="EMBL" id="SDG70953.1"/>
    </source>
</evidence>
<dbReference type="PANTHER" id="PTHR46230:SF7">
    <property type="entry name" value="BOLA-LIKE PROTEIN 1"/>
    <property type="match status" value="1"/>
</dbReference>
<dbReference type="Pfam" id="PF01722">
    <property type="entry name" value="BolA"/>
    <property type="match status" value="1"/>
</dbReference>
<dbReference type="EMBL" id="FNCV01000002">
    <property type="protein sequence ID" value="SDG70953.1"/>
    <property type="molecule type" value="Genomic_DNA"/>
</dbReference>
<dbReference type="STRING" id="83401.SAMN05421742_102187"/>
<dbReference type="Gene3D" id="3.10.20.90">
    <property type="entry name" value="Phosphatidylinositol 3-kinase Catalytic Subunit, Chain A, domain 1"/>
    <property type="match status" value="1"/>
</dbReference>
<name>A0A1G7WG52_9PROT</name>
<gene>
    <name evidence="3" type="ORF">SAMN05421742_102187</name>
</gene>
<protein>
    <submittedName>
        <fullName evidence="3">BolA protein</fullName>
    </submittedName>
</protein>
<evidence type="ECO:0000313" key="4">
    <source>
        <dbReference type="Proteomes" id="UP000217076"/>
    </source>
</evidence>
<dbReference type="RefSeq" id="WP_092615770.1">
    <property type="nucleotide sequence ID" value="NZ_FNCV01000002.1"/>
</dbReference>
<dbReference type="AlphaFoldDB" id="A0A1G7WG52"/>
<dbReference type="GO" id="GO:0016226">
    <property type="term" value="P:iron-sulfur cluster assembly"/>
    <property type="evidence" value="ECO:0007669"/>
    <property type="project" value="TreeGrafter"/>
</dbReference>
<dbReference type="PANTHER" id="PTHR46230">
    <property type="match status" value="1"/>
</dbReference>
<dbReference type="OrthoDB" id="9811118at2"/>
<proteinExistence type="inferred from homology"/>
<reference evidence="4" key="1">
    <citation type="submission" date="2016-10" db="EMBL/GenBank/DDBJ databases">
        <authorList>
            <person name="Varghese N."/>
            <person name="Submissions S."/>
        </authorList>
    </citation>
    <scope>NUCLEOTIDE SEQUENCE [LARGE SCALE GENOMIC DNA]</scope>
    <source>
        <strain evidence="4">930I</strain>
    </source>
</reference>
<dbReference type="InterPro" id="IPR036065">
    <property type="entry name" value="BolA-like_sf"/>
</dbReference>
<sequence length="123" mass="12929">MTTTATSVSAVPATAKPGPVHERLAARLQAGLAPLRLEVEDLSHRHRAHGPRMAALAGKGGGGGTAPLGLSETHFRVTVVSAAFEGLSRVARHRRVNELLAEELARHVHALEIRALTPTEAAD</sequence>
<dbReference type="Proteomes" id="UP000217076">
    <property type="component" value="Unassembled WGS sequence"/>
</dbReference>
<comment type="similarity">
    <text evidence="1">Belongs to the BolA/IbaG family.</text>
</comment>
<feature type="region of interest" description="Disordered" evidence="2">
    <location>
        <begin position="44"/>
        <end position="67"/>
    </location>
</feature>
<dbReference type="PIRSF" id="PIRSF003113">
    <property type="entry name" value="BolA"/>
    <property type="match status" value="1"/>
</dbReference>
<dbReference type="SUPFAM" id="SSF82657">
    <property type="entry name" value="BolA-like"/>
    <property type="match status" value="1"/>
</dbReference>
<organism evidence="3 4">
    <name type="scientific">Roseospirillum parvum</name>
    <dbReference type="NCBI Taxonomy" id="83401"/>
    <lineage>
        <taxon>Bacteria</taxon>
        <taxon>Pseudomonadati</taxon>
        <taxon>Pseudomonadota</taxon>
        <taxon>Alphaproteobacteria</taxon>
        <taxon>Rhodospirillales</taxon>
        <taxon>Rhodospirillaceae</taxon>
        <taxon>Roseospirillum</taxon>
    </lineage>
</organism>
<accession>A0A1G7WG52</accession>
<evidence type="ECO:0000256" key="2">
    <source>
        <dbReference type="SAM" id="MobiDB-lite"/>
    </source>
</evidence>
<keyword evidence="4" id="KW-1185">Reference proteome</keyword>